<dbReference type="PANTHER" id="PTHR30486:SF6">
    <property type="entry name" value="TYPE IV PILUS RETRACTATION ATPASE PILT"/>
    <property type="match status" value="1"/>
</dbReference>
<protein>
    <submittedName>
        <fullName evidence="3">ATPase, T2SS/T4P/T4SS family</fullName>
    </submittedName>
</protein>
<dbReference type="Proteomes" id="UP001169027">
    <property type="component" value="Unassembled WGS sequence"/>
</dbReference>
<organism evidence="3 4">
    <name type="scientific">Variovorax ginsengisoli</name>
    <dbReference type="NCBI Taxonomy" id="363844"/>
    <lineage>
        <taxon>Bacteria</taxon>
        <taxon>Pseudomonadati</taxon>
        <taxon>Pseudomonadota</taxon>
        <taxon>Betaproteobacteria</taxon>
        <taxon>Burkholderiales</taxon>
        <taxon>Comamonadaceae</taxon>
        <taxon>Variovorax</taxon>
    </lineage>
</organism>
<evidence type="ECO:0000259" key="2">
    <source>
        <dbReference type="Pfam" id="PF00437"/>
    </source>
</evidence>
<dbReference type="InterPro" id="IPR050921">
    <property type="entry name" value="T4SS_GSP_E_ATPase"/>
</dbReference>
<feature type="domain" description="Bacterial type II secretion system protein E" evidence="2">
    <location>
        <begin position="90"/>
        <end position="317"/>
    </location>
</feature>
<proteinExistence type="inferred from homology"/>
<evidence type="ECO:0000256" key="1">
    <source>
        <dbReference type="ARBA" id="ARBA00006611"/>
    </source>
</evidence>
<dbReference type="RefSeq" id="WP_301814462.1">
    <property type="nucleotide sequence ID" value="NZ_JAUJZH010000027.1"/>
</dbReference>
<dbReference type="PANTHER" id="PTHR30486">
    <property type="entry name" value="TWITCHING MOTILITY PROTEIN PILT"/>
    <property type="match status" value="1"/>
</dbReference>
<comment type="similarity">
    <text evidence="1">Belongs to the GSP E family.</text>
</comment>
<reference evidence="3" key="1">
    <citation type="submission" date="2023-06" db="EMBL/GenBank/DDBJ databases">
        <authorList>
            <person name="Jiang Y."/>
            <person name="Liu Q."/>
        </authorList>
    </citation>
    <scope>NUCLEOTIDE SEQUENCE</scope>
    <source>
        <strain evidence="3">CGMCC 1.12090</strain>
    </source>
</reference>
<dbReference type="Pfam" id="PF00437">
    <property type="entry name" value="T2SSE"/>
    <property type="match status" value="1"/>
</dbReference>
<dbReference type="InterPro" id="IPR001482">
    <property type="entry name" value="T2SS/T4SS_dom"/>
</dbReference>
<dbReference type="Gene3D" id="3.30.450.90">
    <property type="match status" value="1"/>
</dbReference>
<dbReference type="InterPro" id="IPR027417">
    <property type="entry name" value="P-loop_NTPase"/>
</dbReference>
<accession>A0ABT8SCE8</accession>
<keyword evidence="4" id="KW-1185">Reference proteome</keyword>
<evidence type="ECO:0000313" key="4">
    <source>
        <dbReference type="Proteomes" id="UP001169027"/>
    </source>
</evidence>
<dbReference type="SUPFAM" id="SSF52540">
    <property type="entry name" value="P-loop containing nucleoside triphosphate hydrolases"/>
    <property type="match status" value="1"/>
</dbReference>
<dbReference type="EMBL" id="JAUKVY010000027">
    <property type="protein sequence ID" value="MDO1536415.1"/>
    <property type="molecule type" value="Genomic_DNA"/>
</dbReference>
<evidence type="ECO:0000313" key="3">
    <source>
        <dbReference type="EMBL" id="MDO1536415.1"/>
    </source>
</evidence>
<name>A0ABT8SCE8_9BURK</name>
<dbReference type="Gene3D" id="3.40.50.300">
    <property type="entry name" value="P-loop containing nucleotide triphosphate hydrolases"/>
    <property type="match status" value="1"/>
</dbReference>
<sequence length="424" mass="46806">MLDAAEKAVPRFHLPIGNIRRQDLNEFLSNVYDLGVSDIKFSSTDYVWAEVNRMWHSVTVRRLDDSEVNTILALLFNESGQTEIGAANAIDSRVDAVISRDKVLSFRLNATGCSVGNTPSGVNITLRAMPQEIPTCAQLGLEPELMENLFPRYGMVLIVGTTGSGKSTLLAASHRYRLEERRHDPVHILTYEQPVEYLLKGYAQGHMPEPTQTEVGVGAQLRSMDMVGPNAMRRKGQVIQMGEIRDMDSARAGFELGATGHAAYATMHTETPDRALSRTLQLFPPVEHARVANEFIEQARLVIAQKLARRLDGKVMAFRSWCVFDREVKRSLEDLPTHQWGKEVRKLVAERGNDFESKAFVALADGLISYESFVEVSSMTRGEANEYCAHRGFNPSAGPVVTSLPAATPAAATTTEAMAEPEAA</sequence>
<gene>
    <name evidence="3" type="ORF">Q2T77_29430</name>
</gene>
<comment type="caution">
    <text evidence="3">The sequence shown here is derived from an EMBL/GenBank/DDBJ whole genome shotgun (WGS) entry which is preliminary data.</text>
</comment>